<dbReference type="Proteomes" id="UP000886476">
    <property type="component" value="Unassembled WGS sequence"/>
</dbReference>
<keyword evidence="3" id="KW-1185">Reference proteome</keyword>
<gene>
    <name evidence="2" type="ORF">HL667_06295</name>
</gene>
<name>A0ABX2CBE3_9BRAD</name>
<accession>A0ABX2CBE3</accession>
<evidence type="ECO:0000313" key="2">
    <source>
        <dbReference type="EMBL" id="NPU64602.1"/>
    </source>
</evidence>
<feature type="transmembrane region" description="Helical" evidence="1">
    <location>
        <begin position="107"/>
        <end position="129"/>
    </location>
</feature>
<keyword evidence="1" id="KW-1133">Transmembrane helix</keyword>
<evidence type="ECO:0008006" key="4">
    <source>
        <dbReference type="Google" id="ProtNLM"/>
    </source>
</evidence>
<dbReference type="RefSeq" id="WP_172109636.1">
    <property type="nucleotide sequence ID" value="NZ_JABFDN010000001.1"/>
</dbReference>
<feature type="transmembrane region" description="Helical" evidence="1">
    <location>
        <begin position="70"/>
        <end position="87"/>
    </location>
</feature>
<keyword evidence="1" id="KW-0812">Transmembrane</keyword>
<dbReference type="EMBL" id="JABFDN010000001">
    <property type="protein sequence ID" value="NPU64602.1"/>
    <property type="molecule type" value="Genomic_DNA"/>
</dbReference>
<protein>
    <recommendedName>
        <fullName evidence="4">Holin of 3TMs, for gene-transfer release</fullName>
    </recommendedName>
</protein>
<sequence>MTFFLGLVFKFFSSGILTKVADYLEKRSADQALMHGQDMSAATAIVVAQINAEIEARKAQVEFSSRHDKLVAWIVAPFILHVWMLVLDRCFHLGWDIGMLPDPLNDWEGRILLSFFIVTPAANLAKVALSIMRK</sequence>
<keyword evidence="1" id="KW-0472">Membrane</keyword>
<reference evidence="2" key="1">
    <citation type="submission" date="2020-05" db="EMBL/GenBank/DDBJ databases">
        <title>Nod-independent and nitrogen-fixing Bradyrhizobium aeschynomene sp. nov. isolated from nodules of Aeschynomene indica.</title>
        <authorList>
            <person name="Zhang Z."/>
        </authorList>
    </citation>
    <scope>NUCLEOTIDE SEQUENCE</scope>
    <source>
        <strain evidence="2">83012</strain>
    </source>
</reference>
<proteinExistence type="predicted"/>
<organism evidence="2 3">
    <name type="scientific">Bradyrhizobium aeschynomenes</name>
    <dbReference type="NCBI Taxonomy" id="2734909"/>
    <lineage>
        <taxon>Bacteria</taxon>
        <taxon>Pseudomonadati</taxon>
        <taxon>Pseudomonadota</taxon>
        <taxon>Alphaproteobacteria</taxon>
        <taxon>Hyphomicrobiales</taxon>
        <taxon>Nitrobacteraceae</taxon>
        <taxon>Bradyrhizobium</taxon>
    </lineage>
</organism>
<comment type="caution">
    <text evidence="2">The sequence shown here is derived from an EMBL/GenBank/DDBJ whole genome shotgun (WGS) entry which is preliminary data.</text>
</comment>
<evidence type="ECO:0000313" key="3">
    <source>
        <dbReference type="Proteomes" id="UP000886476"/>
    </source>
</evidence>
<evidence type="ECO:0000256" key="1">
    <source>
        <dbReference type="SAM" id="Phobius"/>
    </source>
</evidence>